<comment type="PTM">
    <text evidence="9">Sulfation is important for activity and for the binding to a putative membrane receptor.</text>
</comment>
<proteinExistence type="inferred from homology"/>
<dbReference type="PANTHER" id="PTHR33285">
    <property type="entry name" value="PHYTOSULFOKINES 3"/>
    <property type="match status" value="1"/>
</dbReference>
<dbReference type="EMBL" id="AWUE01019948">
    <property type="protein sequence ID" value="OMO70800.1"/>
    <property type="molecule type" value="Genomic_DNA"/>
</dbReference>
<name>A0A1R3HKF6_9ROSI</name>
<feature type="signal peptide" evidence="9">
    <location>
        <begin position="1"/>
        <end position="21"/>
    </location>
</feature>
<dbReference type="GO" id="GO:0008083">
    <property type="term" value="F:growth factor activity"/>
    <property type="evidence" value="ECO:0007669"/>
    <property type="project" value="UniProtKB-UniRule"/>
</dbReference>
<dbReference type="GO" id="GO:0008283">
    <property type="term" value="P:cell population proliferation"/>
    <property type="evidence" value="ECO:0007669"/>
    <property type="project" value="UniProtKB-UniRule"/>
</dbReference>
<sequence>MSKLCTLLIAAFLLNFMLSYAARPEPTLAITQQKEVEGEKVDIEENCEGVGTEECLMRRTLAANLDYIYTQKHKP</sequence>
<feature type="chain" id="PRO_5031596481" description="Phytosulfokine" evidence="9">
    <location>
        <begin position="22"/>
        <end position="75"/>
    </location>
</feature>
<evidence type="ECO:0000313" key="11">
    <source>
        <dbReference type="Proteomes" id="UP000187203"/>
    </source>
</evidence>
<evidence type="ECO:0000256" key="2">
    <source>
        <dbReference type="ARBA" id="ARBA00010781"/>
    </source>
</evidence>
<comment type="similarity">
    <text evidence="2 9">Belongs to the phytosulfokine family.</text>
</comment>
<dbReference type="AlphaFoldDB" id="A0A1R3HKF6"/>
<comment type="subcellular location">
    <subcellularLocation>
        <location evidence="1 9">Secreted</location>
    </subcellularLocation>
</comment>
<comment type="function">
    <text evidence="9">Promotes plant cell differentiation, organogenesis and somatic embryogenesis as well as cell proliferation.</text>
</comment>
<protein>
    <recommendedName>
        <fullName evidence="9">Phytosulfokine</fullName>
    </recommendedName>
    <component>
        <recommendedName>
            <fullName evidence="9">Phytosulfokine-alpha</fullName>
            <shortName evidence="9">PSK-alpha</shortName>
            <shortName evidence="9">Phytosulfokine-a</shortName>
        </recommendedName>
    </component>
    <component>
        <recommendedName>
            <fullName evidence="9">Phytosulfokine-beta</fullName>
            <shortName evidence="9">PSK-beta</shortName>
            <shortName evidence="9">Phytosulfokine-b</shortName>
        </recommendedName>
    </component>
</protein>
<organism evidence="10 11">
    <name type="scientific">Corchorus olitorius</name>
    <dbReference type="NCBI Taxonomy" id="93759"/>
    <lineage>
        <taxon>Eukaryota</taxon>
        <taxon>Viridiplantae</taxon>
        <taxon>Streptophyta</taxon>
        <taxon>Embryophyta</taxon>
        <taxon>Tracheophyta</taxon>
        <taxon>Spermatophyta</taxon>
        <taxon>Magnoliopsida</taxon>
        <taxon>eudicotyledons</taxon>
        <taxon>Gunneridae</taxon>
        <taxon>Pentapetalae</taxon>
        <taxon>rosids</taxon>
        <taxon>malvids</taxon>
        <taxon>Malvales</taxon>
        <taxon>Malvaceae</taxon>
        <taxon>Grewioideae</taxon>
        <taxon>Apeibeae</taxon>
        <taxon>Corchorus</taxon>
    </lineage>
</organism>
<reference evidence="11" key="1">
    <citation type="submission" date="2013-09" db="EMBL/GenBank/DDBJ databases">
        <title>Corchorus olitorius genome sequencing.</title>
        <authorList>
            <person name="Alam M."/>
            <person name="Haque M.S."/>
            <person name="Islam M.S."/>
            <person name="Emdad E.M."/>
            <person name="Islam M.M."/>
            <person name="Ahmed B."/>
            <person name="Halim A."/>
            <person name="Hossen Q.M.M."/>
            <person name="Hossain M.Z."/>
            <person name="Ahmed R."/>
            <person name="Khan M.M."/>
            <person name="Islam R."/>
            <person name="Rashid M.M."/>
            <person name="Khan S.A."/>
            <person name="Rahman M.S."/>
            <person name="Alam M."/>
            <person name="Yahiya A.S."/>
            <person name="Khan M.S."/>
            <person name="Azam M.S."/>
            <person name="Haque T."/>
            <person name="Lashkar M.Z.H."/>
            <person name="Akhand A.I."/>
            <person name="Morshed G."/>
            <person name="Roy S."/>
            <person name="Uddin K.S."/>
            <person name="Rabeya T."/>
            <person name="Hossain A.S."/>
            <person name="Chowdhury A."/>
            <person name="Snigdha A.R."/>
            <person name="Mortoza M.S."/>
            <person name="Matin S.A."/>
            <person name="Hoque S.M.E."/>
            <person name="Islam M.K."/>
            <person name="Roy D.K."/>
            <person name="Haider R."/>
            <person name="Moosa M.M."/>
            <person name="Elias S.M."/>
            <person name="Hasan A.M."/>
            <person name="Jahan S."/>
            <person name="Shafiuddin M."/>
            <person name="Mahmood N."/>
            <person name="Shommy N.S."/>
        </authorList>
    </citation>
    <scope>NUCLEOTIDE SEQUENCE [LARGE SCALE GENOMIC DNA]</scope>
    <source>
        <strain evidence="11">cv. O-4</strain>
    </source>
</reference>
<evidence type="ECO:0000256" key="5">
    <source>
        <dbReference type="ARBA" id="ARBA00022641"/>
    </source>
</evidence>
<evidence type="ECO:0000256" key="9">
    <source>
        <dbReference type="RuleBase" id="RU368031"/>
    </source>
</evidence>
<evidence type="ECO:0000313" key="10">
    <source>
        <dbReference type="EMBL" id="OMO70800.1"/>
    </source>
</evidence>
<keyword evidence="3 9" id="KW-0217">Developmental protein</keyword>
<evidence type="ECO:0000256" key="3">
    <source>
        <dbReference type="ARBA" id="ARBA00022473"/>
    </source>
</evidence>
<keyword evidence="11" id="KW-1185">Reference proteome</keyword>
<keyword evidence="7 9" id="KW-0221">Differentiation</keyword>
<evidence type="ECO:0000256" key="8">
    <source>
        <dbReference type="ARBA" id="ARBA00023030"/>
    </source>
</evidence>
<keyword evidence="6 9" id="KW-0732">Signal</keyword>
<comment type="PTM">
    <text evidence="9">PSK-alpha is produced by endopeptidase digestion. PSK-beta is produced from PSK-alpha by exopeptidase digestion.</text>
</comment>
<evidence type="ECO:0000256" key="1">
    <source>
        <dbReference type="ARBA" id="ARBA00004613"/>
    </source>
</evidence>
<accession>A0A1R3HKF6</accession>
<comment type="caution">
    <text evidence="10">The sequence shown here is derived from an EMBL/GenBank/DDBJ whole genome shotgun (WGS) entry which is preliminary data.</text>
</comment>
<dbReference type="Proteomes" id="UP000187203">
    <property type="component" value="Unassembled WGS sequence"/>
</dbReference>
<keyword evidence="4 9" id="KW-0964">Secreted</keyword>
<dbReference type="PANTHER" id="PTHR33285:SF55">
    <property type="entry name" value="PHYTOSULFOKINES 3"/>
    <property type="match status" value="1"/>
</dbReference>
<dbReference type="InterPro" id="IPR009438">
    <property type="entry name" value="Phytosulfokine"/>
</dbReference>
<gene>
    <name evidence="10" type="ORF">COLO4_28472</name>
</gene>
<dbReference type="STRING" id="93759.A0A1R3HKF6"/>
<evidence type="ECO:0000256" key="7">
    <source>
        <dbReference type="ARBA" id="ARBA00022782"/>
    </source>
</evidence>
<dbReference type="Pfam" id="PF06404">
    <property type="entry name" value="PSK"/>
    <property type="match status" value="1"/>
</dbReference>
<dbReference type="GO" id="GO:0005576">
    <property type="term" value="C:extracellular region"/>
    <property type="evidence" value="ECO:0007669"/>
    <property type="project" value="UniProtKB-SubCell"/>
</dbReference>
<evidence type="ECO:0000256" key="4">
    <source>
        <dbReference type="ARBA" id="ARBA00022525"/>
    </source>
</evidence>
<keyword evidence="5 9" id="KW-0765">Sulfation</keyword>
<dbReference type="GO" id="GO:0030154">
    <property type="term" value="P:cell differentiation"/>
    <property type="evidence" value="ECO:0007669"/>
    <property type="project" value="UniProtKB-UniRule"/>
</dbReference>
<keyword evidence="8 9" id="KW-0339">Growth factor</keyword>
<evidence type="ECO:0000256" key="6">
    <source>
        <dbReference type="ARBA" id="ARBA00022729"/>
    </source>
</evidence>
<dbReference type="OrthoDB" id="1858282at2759"/>